<dbReference type="SUPFAM" id="SSF53335">
    <property type="entry name" value="S-adenosyl-L-methionine-dependent methyltransferases"/>
    <property type="match status" value="1"/>
</dbReference>
<accession>X1MJ53</accession>
<gene>
    <name evidence="2" type="ORF">S06H3_09916</name>
</gene>
<dbReference type="AlphaFoldDB" id="X1MJ53"/>
<dbReference type="Gene3D" id="3.40.50.150">
    <property type="entry name" value="Vaccinia Virus protein VP39"/>
    <property type="match status" value="1"/>
</dbReference>
<evidence type="ECO:0000259" key="1">
    <source>
        <dbReference type="Pfam" id="PF13649"/>
    </source>
</evidence>
<sequence>MLPKLEKPRILDIGCGSGVPTLELARLSKGEIIGIDIDQSLVDKLIKKIKEAGLTERVKTMKCSLLNMKF</sequence>
<proteinExistence type="predicted"/>
<feature type="non-terminal residue" evidence="2">
    <location>
        <position position="70"/>
    </location>
</feature>
<dbReference type="CDD" id="cd02440">
    <property type="entry name" value="AdoMet_MTases"/>
    <property type="match status" value="1"/>
</dbReference>
<feature type="domain" description="Methyltransferase" evidence="1">
    <location>
        <begin position="10"/>
        <end position="70"/>
    </location>
</feature>
<evidence type="ECO:0000313" key="2">
    <source>
        <dbReference type="EMBL" id="GAI18081.1"/>
    </source>
</evidence>
<dbReference type="InterPro" id="IPR029063">
    <property type="entry name" value="SAM-dependent_MTases_sf"/>
</dbReference>
<dbReference type="Pfam" id="PF13649">
    <property type="entry name" value="Methyltransf_25"/>
    <property type="match status" value="1"/>
</dbReference>
<protein>
    <recommendedName>
        <fullName evidence="1">Methyltransferase domain-containing protein</fullName>
    </recommendedName>
</protein>
<comment type="caution">
    <text evidence="2">The sequence shown here is derived from an EMBL/GenBank/DDBJ whole genome shotgun (WGS) entry which is preliminary data.</text>
</comment>
<dbReference type="InterPro" id="IPR041698">
    <property type="entry name" value="Methyltransf_25"/>
</dbReference>
<reference evidence="2" key="1">
    <citation type="journal article" date="2014" name="Front. Microbiol.">
        <title>High frequency of phylogenetically diverse reductive dehalogenase-homologous genes in deep subseafloor sedimentary metagenomes.</title>
        <authorList>
            <person name="Kawai M."/>
            <person name="Futagami T."/>
            <person name="Toyoda A."/>
            <person name="Takaki Y."/>
            <person name="Nishi S."/>
            <person name="Hori S."/>
            <person name="Arai W."/>
            <person name="Tsubouchi T."/>
            <person name="Morono Y."/>
            <person name="Uchiyama I."/>
            <person name="Ito T."/>
            <person name="Fujiyama A."/>
            <person name="Inagaki F."/>
            <person name="Takami H."/>
        </authorList>
    </citation>
    <scope>NUCLEOTIDE SEQUENCE</scope>
    <source>
        <strain evidence="2">Expedition CK06-06</strain>
    </source>
</reference>
<organism evidence="2">
    <name type="scientific">marine sediment metagenome</name>
    <dbReference type="NCBI Taxonomy" id="412755"/>
    <lineage>
        <taxon>unclassified sequences</taxon>
        <taxon>metagenomes</taxon>
        <taxon>ecological metagenomes</taxon>
    </lineage>
</organism>
<dbReference type="EMBL" id="BARV01004479">
    <property type="protein sequence ID" value="GAI18081.1"/>
    <property type="molecule type" value="Genomic_DNA"/>
</dbReference>
<name>X1MJ53_9ZZZZ</name>